<dbReference type="AlphaFoldDB" id="A0AAV7PFY1"/>
<comment type="caution">
    <text evidence="1">The sequence shown here is derived from an EMBL/GenBank/DDBJ whole genome shotgun (WGS) entry which is preliminary data.</text>
</comment>
<sequence>RAQPQQTLVTATVTRQLQEALGLTELETLRTRVPVIPSRPRGAYHVTRAWIGMALLILPARALCG</sequence>
<proteinExistence type="predicted"/>
<dbReference type="EMBL" id="JANPWB010000011">
    <property type="protein sequence ID" value="KAJ1125478.1"/>
    <property type="molecule type" value="Genomic_DNA"/>
</dbReference>
<reference evidence="1" key="1">
    <citation type="journal article" date="2022" name="bioRxiv">
        <title>Sequencing and chromosome-scale assembly of the giantPleurodeles waltlgenome.</title>
        <authorList>
            <person name="Brown T."/>
            <person name="Elewa A."/>
            <person name="Iarovenko S."/>
            <person name="Subramanian E."/>
            <person name="Araus A.J."/>
            <person name="Petzold A."/>
            <person name="Susuki M."/>
            <person name="Suzuki K.-i.T."/>
            <person name="Hayashi T."/>
            <person name="Toyoda A."/>
            <person name="Oliveira C."/>
            <person name="Osipova E."/>
            <person name="Leigh N.D."/>
            <person name="Simon A."/>
            <person name="Yun M.H."/>
        </authorList>
    </citation>
    <scope>NUCLEOTIDE SEQUENCE</scope>
    <source>
        <strain evidence="1">20211129_DDA</strain>
        <tissue evidence="1">Liver</tissue>
    </source>
</reference>
<dbReference type="Proteomes" id="UP001066276">
    <property type="component" value="Chromosome 7"/>
</dbReference>
<evidence type="ECO:0000313" key="2">
    <source>
        <dbReference type="Proteomes" id="UP001066276"/>
    </source>
</evidence>
<protein>
    <submittedName>
        <fullName evidence="1">Uncharacterized protein</fullName>
    </submittedName>
</protein>
<evidence type="ECO:0000313" key="1">
    <source>
        <dbReference type="EMBL" id="KAJ1125478.1"/>
    </source>
</evidence>
<gene>
    <name evidence="1" type="ORF">NDU88_003908</name>
</gene>
<feature type="non-terminal residue" evidence="1">
    <location>
        <position position="1"/>
    </location>
</feature>
<organism evidence="1 2">
    <name type="scientific">Pleurodeles waltl</name>
    <name type="common">Iberian ribbed newt</name>
    <dbReference type="NCBI Taxonomy" id="8319"/>
    <lineage>
        <taxon>Eukaryota</taxon>
        <taxon>Metazoa</taxon>
        <taxon>Chordata</taxon>
        <taxon>Craniata</taxon>
        <taxon>Vertebrata</taxon>
        <taxon>Euteleostomi</taxon>
        <taxon>Amphibia</taxon>
        <taxon>Batrachia</taxon>
        <taxon>Caudata</taxon>
        <taxon>Salamandroidea</taxon>
        <taxon>Salamandridae</taxon>
        <taxon>Pleurodelinae</taxon>
        <taxon>Pleurodeles</taxon>
    </lineage>
</organism>
<accession>A0AAV7PFY1</accession>
<name>A0AAV7PFY1_PLEWA</name>
<keyword evidence="2" id="KW-1185">Reference proteome</keyword>